<gene>
    <name evidence="2" type="ORF">TGP89_222155</name>
</gene>
<organism evidence="2 3">
    <name type="scientific">Toxoplasma gondii p89</name>
    <dbReference type="NCBI Taxonomy" id="943119"/>
    <lineage>
        <taxon>Eukaryota</taxon>
        <taxon>Sar</taxon>
        <taxon>Alveolata</taxon>
        <taxon>Apicomplexa</taxon>
        <taxon>Conoidasida</taxon>
        <taxon>Coccidia</taxon>
        <taxon>Eucoccidiorida</taxon>
        <taxon>Eimeriorina</taxon>
        <taxon>Sarcocystidae</taxon>
        <taxon>Toxoplasma</taxon>
    </lineage>
</organism>
<dbReference type="AlphaFoldDB" id="A0A086JVU5"/>
<protein>
    <submittedName>
        <fullName evidence="2">Uncharacterized protein</fullName>
    </submittedName>
</protein>
<accession>A0A086JVU5</accession>
<evidence type="ECO:0000313" key="2">
    <source>
        <dbReference type="EMBL" id="KFG36263.1"/>
    </source>
</evidence>
<dbReference type="Proteomes" id="UP000028828">
    <property type="component" value="Unassembled WGS sequence"/>
</dbReference>
<feature type="region of interest" description="Disordered" evidence="1">
    <location>
        <begin position="176"/>
        <end position="197"/>
    </location>
</feature>
<reference evidence="2 3" key="1">
    <citation type="submission" date="2014-03" db="EMBL/GenBank/DDBJ databases">
        <authorList>
            <person name="Sibley D."/>
            <person name="Venepally P."/>
            <person name="Karamycheva S."/>
            <person name="Hadjithomas M."/>
            <person name="Khan A."/>
            <person name="Brunk B."/>
            <person name="Roos D."/>
            <person name="Caler E."/>
            <person name="Lorenzi H."/>
        </authorList>
    </citation>
    <scope>NUCLEOTIDE SEQUENCE [LARGE SCALE GENOMIC DNA]</scope>
    <source>
        <strain evidence="3">p89</strain>
    </source>
</reference>
<feature type="compositionally biased region" description="Basic and acidic residues" evidence="1">
    <location>
        <begin position="32"/>
        <end position="50"/>
    </location>
</feature>
<sequence>MGNEGVLKSKRKERETNSTVSFAPGTHPRKTVKAELHAGEGTRETRRSERSTQGTTALKKEAEDDPVSKMRCSIPSLTFFLLCVCLFLDPPLSPPRGPVPPLLSPLEPNAFERATLWRTFMNLHAPLPPSLTKFFAVRLPIPTLSIFFCEERGTRKKSAKGESESVRVTRLSSKVPLHAGSGEPSEGMIHLDAMVSR</sequence>
<name>A0A086JVU5_TOXGO</name>
<feature type="region of interest" description="Disordered" evidence="1">
    <location>
        <begin position="1"/>
        <end position="65"/>
    </location>
</feature>
<dbReference type="EMBL" id="AEYI02001535">
    <property type="protein sequence ID" value="KFG36263.1"/>
    <property type="molecule type" value="Genomic_DNA"/>
</dbReference>
<comment type="caution">
    <text evidence="2">The sequence shown here is derived from an EMBL/GenBank/DDBJ whole genome shotgun (WGS) entry which is preliminary data.</text>
</comment>
<proteinExistence type="predicted"/>
<dbReference type="VEuPathDB" id="ToxoDB:TGP89_222155"/>
<evidence type="ECO:0000313" key="3">
    <source>
        <dbReference type="Proteomes" id="UP000028828"/>
    </source>
</evidence>
<evidence type="ECO:0000256" key="1">
    <source>
        <dbReference type="SAM" id="MobiDB-lite"/>
    </source>
</evidence>